<dbReference type="AlphaFoldDB" id="A0AAV4VGS1"/>
<evidence type="ECO:0000256" key="1">
    <source>
        <dbReference type="ARBA" id="ARBA00004123"/>
    </source>
</evidence>
<dbReference type="GO" id="GO:0061630">
    <property type="term" value="F:ubiquitin protein ligase activity"/>
    <property type="evidence" value="ECO:0007669"/>
    <property type="project" value="TreeGrafter"/>
</dbReference>
<dbReference type="PANTHER" id="PTHR46858">
    <property type="entry name" value="OS05G0521000 PROTEIN"/>
    <property type="match status" value="1"/>
</dbReference>
<evidence type="ECO:0000256" key="5">
    <source>
        <dbReference type="ARBA" id="ARBA00022833"/>
    </source>
</evidence>
<reference evidence="9 10" key="1">
    <citation type="submission" date="2021-06" db="EMBL/GenBank/DDBJ databases">
        <title>Caerostris darwini draft genome.</title>
        <authorList>
            <person name="Kono N."/>
            <person name="Arakawa K."/>
        </authorList>
    </citation>
    <scope>NUCLEOTIDE SEQUENCE [LARGE SCALE GENOMIC DNA]</scope>
</reference>
<gene>
    <name evidence="9" type="primary">AVEN_123516_1</name>
    <name evidence="9" type="ORF">CDAR_121262</name>
</gene>
<evidence type="ECO:0000256" key="7">
    <source>
        <dbReference type="PIRNR" id="PIRNR006748"/>
    </source>
</evidence>
<dbReference type="GO" id="GO:0008270">
    <property type="term" value="F:zinc ion binding"/>
    <property type="evidence" value="ECO:0007669"/>
    <property type="project" value="UniProtKB-KW"/>
</dbReference>
<comment type="similarity">
    <text evidence="2 7">Belongs to the MDM2/MDM4 family.</text>
</comment>
<proteinExistence type="inferred from homology"/>
<dbReference type="Proteomes" id="UP001054837">
    <property type="component" value="Unassembled WGS sequence"/>
</dbReference>
<keyword evidence="10" id="KW-1185">Reference proteome</keyword>
<dbReference type="InterPro" id="IPR013083">
    <property type="entry name" value="Znf_RING/FYVE/PHD"/>
</dbReference>
<dbReference type="GO" id="GO:0010468">
    <property type="term" value="P:regulation of gene expression"/>
    <property type="evidence" value="ECO:0007669"/>
    <property type="project" value="TreeGrafter"/>
</dbReference>
<dbReference type="InterPro" id="IPR003121">
    <property type="entry name" value="SWIB_MDM2_domain"/>
</dbReference>
<dbReference type="GO" id="GO:0016567">
    <property type="term" value="P:protein ubiquitination"/>
    <property type="evidence" value="ECO:0007669"/>
    <property type="project" value="TreeGrafter"/>
</dbReference>
<dbReference type="Gene3D" id="3.30.40.10">
    <property type="entry name" value="Zinc/RING finger domain, C3HC4 (zinc finger)"/>
    <property type="match status" value="1"/>
</dbReference>
<dbReference type="PANTHER" id="PTHR46858:SF5">
    <property type="entry name" value="E3 UBIQUITIN-PROTEIN LIGASE APD1-RELATED"/>
    <property type="match status" value="1"/>
</dbReference>
<evidence type="ECO:0000256" key="4">
    <source>
        <dbReference type="ARBA" id="ARBA00022771"/>
    </source>
</evidence>
<evidence type="ECO:0000313" key="9">
    <source>
        <dbReference type="EMBL" id="GIY69326.1"/>
    </source>
</evidence>
<dbReference type="PROSITE" id="PS51925">
    <property type="entry name" value="SWIB_MDM2"/>
    <property type="match status" value="1"/>
</dbReference>
<accession>A0AAV4VGS1</accession>
<dbReference type="SUPFAM" id="SSF90209">
    <property type="entry name" value="Ran binding protein zinc finger-like"/>
    <property type="match status" value="1"/>
</dbReference>
<dbReference type="InterPro" id="IPR036443">
    <property type="entry name" value="Znf_RanBP2_sf"/>
</dbReference>
<keyword evidence="5 7" id="KW-0862">Zinc</keyword>
<dbReference type="Gene3D" id="2.30.30.380">
    <property type="entry name" value="Zn-finger domain of Sec23/24"/>
    <property type="match status" value="1"/>
</dbReference>
<dbReference type="SUPFAM" id="SSF47592">
    <property type="entry name" value="SWIB/MDM2 domain"/>
    <property type="match status" value="1"/>
</dbReference>
<dbReference type="Gene3D" id="1.10.245.10">
    <property type="entry name" value="SWIB/MDM2 domain"/>
    <property type="match status" value="1"/>
</dbReference>
<sequence>MQFFLSVGSFVKSVDGYVELLNSVSDSIKMASKFAASKSSSDSLYSVLVSKDLMKVIGPVKNEDCEKCDLTTLGDVLDYVKKYIYKHQLFDPKNPVHICAQDDELGSVFGRSDFMLSEIKSILLEKLVFPVSQENSSEVICSINEKVLKKRNLENAPDYLAKRMKCFDKEYDRGSEETLLSIQEFEEDLISSSSISENGDFEFVGTGDYSGSVFTIAETFDVDVEYEVETDTTDFPSDSDSDSDFEQDVVRSAILSFIAQSTESDIEYLADASSDDNMNSDQEISEKDKWHCEYCLAVNDPLISHCGSCWQKRRGWLSERTENHTKRKTRTRKKLKKMANADLINKDSSNPKFFEYPSGSQESLSSMSSSVCNDVTSQSLCENEKGSKNEELSSDKLCLFCCSKRADSSIIHGKVGCSVCCYSCGKKLQSQNQRCPLCRRTIERIVYLYGPNV</sequence>
<keyword evidence="4" id="KW-0863">Zinc-finger</keyword>
<keyword evidence="6" id="KW-0539">Nucleus</keyword>
<organism evidence="9 10">
    <name type="scientific">Caerostris darwini</name>
    <dbReference type="NCBI Taxonomy" id="1538125"/>
    <lineage>
        <taxon>Eukaryota</taxon>
        <taxon>Metazoa</taxon>
        <taxon>Ecdysozoa</taxon>
        <taxon>Arthropoda</taxon>
        <taxon>Chelicerata</taxon>
        <taxon>Arachnida</taxon>
        <taxon>Araneae</taxon>
        <taxon>Araneomorphae</taxon>
        <taxon>Entelegynae</taxon>
        <taxon>Araneoidea</taxon>
        <taxon>Araneidae</taxon>
        <taxon>Caerostris</taxon>
    </lineage>
</organism>
<dbReference type="InterPro" id="IPR036885">
    <property type="entry name" value="SWIB_MDM2_dom_sf"/>
</dbReference>
<dbReference type="GO" id="GO:0043066">
    <property type="term" value="P:negative regulation of apoptotic process"/>
    <property type="evidence" value="ECO:0007669"/>
    <property type="project" value="InterPro"/>
</dbReference>
<dbReference type="PROSITE" id="PS01358">
    <property type="entry name" value="ZF_RANBP2_1"/>
    <property type="match status" value="1"/>
</dbReference>
<dbReference type="Pfam" id="PF13920">
    <property type="entry name" value="zf-C3HC4_3"/>
    <property type="match status" value="1"/>
</dbReference>
<name>A0AAV4VGS1_9ARAC</name>
<dbReference type="Pfam" id="PF02201">
    <property type="entry name" value="SWIB"/>
    <property type="match status" value="1"/>
</dbReference>
<evidence type="ECO:0000259" key="8">
    <source>
        <dbReference type="PROSITE" id="PS51925"/>
    </source>
</evidence>
<keyword evidence="3 7" id="KW-0479">Metal-binding</keyword>
<dbReference type="InterPro" id="IPR016495">
    <property type="entry name" value="p53_neg-reg_MDM_2/4"/>
</dbReference>
<evidence type="ECO:0000313" key="10">
    <source>
        <dbReference type="Proteomes" id="UP001054837"/>
    </source>
</evidence>
<evidence type="ECO:0000256" key="3">
    <source>
        <dbReference type="ARBA" id="ARBA00022723"/>
    </source>
</evidence>
<evidence type="ECO:0000256" key="6">
    <source>
        <dbReference type="ARBA" id="ARBA00023242"/>
    </source>
</evidence>
<evidence type="ECO:0000256" key="2">
    <source>
        <dbReference type="ARBA" id="ARBA00005803"/>
    </source>
</evidence>
<protein>
    <recommendedName>
        <fullName evidence="8">DM2 domain-containing protein</fullName>
    </recommendedName>
</protein>
<dbReference type="EMBL" id="BPLQ01013033">
    <property type="protein sequence ID" value="GIY69326.1"/>
    <property type="molecule type" value="Genomic_DNA"/>
</dbReference>
<comment type="subcellular location">
    <subcellularLocation>
        <location evidence="1">Nucleus</location>
    </subcellularLocation>
</comment>
<dbReference type="InterPro" id="IPR001876">
    <property type="entry name" value="Znf_RanBP2"/>
</dbReference>
<dbReference type="GO" id="GO:0005634">
    <property type="term" value="C:nucleus"/>
    <property type="evidence" value="ECO:0007669"/>
    <property type="project" value="UniProtKB-SubCell"/>
</dbReference>
<dbReference type="GO" id="GO:0051726">
    <property type="term" value="P:regulation of cell cycle"/>
    <property type="evidence" value="ECO:0007669"/>
    <property type="project" value="InterPro"/>
</dbReference>
<dbReference type="PIRSF" id="PIRSF006748">
    <property type="entry name" value="p53_MDM_2/4"/>
    <property type="match status" value="1"/>
</dbReference>
<feature type="domain" description="DM2" evidence="8">
    <location>
        <begin position="42"/>
        <end position="129"/>
    </location>
</feature>
<comment type="caution">
    <text evidence="9">The sequence shown here is derived from an EMBL/GenBank/DDBJ whole genome shotgun (WGS) entry which is preliminary data.</text>
</comment>